<dbReference type="EMBL" id="SRYG01000017">
    <property type="protein sequence ID" value="TGY65471.1"/>
    <property type="molecule type" value="Genomic_DNA"/>
</dbReference>
<name>A0AC61R617_9FIRM</name>
<evidence type="ECO:0000313" key="1">
    <source>
        <dbReference type="EMBL" id="TGY65471.1"/>
    </source>
</evidence>
<sequence>MIRVAILEYEKESKEIIFQFGKIFRHTDWMFRHFWKASELAKAMKEEDYQIFVFDEMFKTPRLESVFVHDNPNALFVYVCEDPDAVRGSDGRERMLYVRKETLVKDLEDLSSTIQKQSRQSEVYALAYNGVHVNLPYETIYYLEKEEKMVIFHTTKGEFQKRINMSDLESEFAPYGFLRVHVSYLVNAKHIASWHKDEVELVNAARIPLSRAQKKKILHARKDKG</sequence>
<keyword evidence="2" id="KW-1185">Reference proteome</keyword>
<reference evidence="1" key="1">
    <citation type="submission" date="2019-04" db="EMBL/GenBank/DDBJ databases">
        <title>Microbes associate with the intestines of laboratory mice.</title>
        <authorList>
            <person name="Navarre W."/>
            <person name="Wong E."/>
            <person name="Huang K."/>
            <person name="Tropini C."/>
            <person name="Ng K."/>
            <person name="Yu B."/>
        </authorList>
    </citation>
    <scope>NUCLEOTIDE SEQUENCE</scope>
    <source>
        <strain evidence="1">NM09_H32</strain>
    </source>
</reference>
<comment type="caution">
    <text evidence="1">The sequence shown here is derived from an EMBL/GenBank/DDBJ whole genome shotgun (WGS) entry which is preliminary data.</text>
</comment>
<accession>A0AC61R617</accession>
<evidence type="ECO:0000313" key="2">
    <source>
        <dbReference type="Proteomes" id="UP000308836"/>
    </source>
</evidence>
<gene>
    <name evidence="1" type="ORF">E5336_08630</name>
</gene>
<proteinExistence type="predicted"/>
<protein>
    <submittedName>
        <fullName evidence="1">LytTR family transcriptional regulator</fullName>
    </submittedName>
</protein>
<organism evidence="1 2">
    <name type="scientific">Dubosiella muris</name>
    <dbReference type="NCBI Taxonomy" id="3038133"/>
    <lineage>
        <taxon>Bacteria</taxon>
        <taxon>Bacillati</taxon>
        <taxon>Bacillota</taxon>
        <taxon>Erysipelotrichia</taxon>
        <taxon>Erysipelotrichales</taxon>
        <taxon>Erysipelotrichaceae</taxon>
        <taxon>Dubosiella</taxon>
    </lineage>
</organism>
<dbReference type="Proteomes" id="UP000308836">
    <property type="component" value="Unassembled WGS sequence"/>
</dbReference>